<proteinExistence type="predicted"/>
<dbReference type="Proteomes" id="UP000006791">
    <property type="component" value="Chromosome 1"/>
</dbReference>
<accession>G2LIV6</accession>
<dbReference type="AlphaFoldDB" id="G2LIV6"/>
<dbReference type="KEGG" id="ctm:Cabther_A1979"/>
<organism evidence="1 2">
    <name type="scientific">Chloracidobacterium thermophilum (strain B)</name>
    <dbReference type="NCBI Taxonomy" id="981222"/>
    <lineage>
        <taxon>Bacteria</taxon>
        <taxon>Pseudomonadati</taxon>
        <taxon>Acidobacteriota</taxon>
        <taxon>Terriglobia</taxon>
        <taxon>Terriglobales</taxon>
        <taxon>Acidobacteriaceae</taxon>
        <taxon>Chloracidobacterium</taxon>
    </lineage>
</organism>
<name>G2LIV6_CHLTF</name>
<reference evidence="1 2" key="1">
    <citation type="journal article" date="2012" name="Environ. Microbiol.">
        <title>Complete genome of Candidatus Chloracidobacterium thermophilum, a chlorophyll-based photoheterotroph belonging to the phylum Acidobacteria.</title>
        <authorList>
            <person name="Garcia Costas A.M."/>
            <person name="Liu Z."/>
            <person name="Tomsho L.P."/>
            <person name="Schuster S.C."/>
            <person name="Ward D.M."/>
            <person name="Bryant D.A."/>
        </authorList>
    </citation>
    <scope>NUCLEOTIDE SEQUENCE [LARGE SCALE GENOMIC DNA]</scope>
    <source>
        <strain evidence="1 2">B</strain>
    </source>
</reference>
<gene>
    <name evidence="1" type="ordered locus">Cabther_A1979</name>
</gene>
<keyword evidence="2" id="KW-1185">Reference proteome</keyword>
<dbReference type="HOGENOM" id="CLU_041637_0_0_0"/>
<protein>
    <recommendedName>
        <fullName evidence="3">IrrE N-terminal-like domain-containing protein</fullName>
    </recommendedName>
</protein>
<evidence type="ECO:0000313" key="1">
    <source>
        <dbReference type="EMBL" id="AEP12724.1"/>
    </source>
</evidence>
<evidence type="ECO:0000313" key="2">
    <source>
        <dbReference type="Proteomes" id="UP000006791"/>
    </source>
</evidence>
<sequence>MAESVGIKTYFAEAPAGKTFRANFYLLPTLTYHRATPPAKRAAVSLHAPRIRGNITMSAGFMPRWVGRAVSLWLLLLLIPLVPAQQRAVPPKVARALAETRTILRDVSRLRELPIKRPVQSGYRSRKEVERVVIQDLDASQTPEEFANQAKMLVALGLIPKDYALRDELIRVLTEQIAGFYRPKTGEFVLTESLDDDDPDSQRVAIAHELTHALQDQHFDLRRFEKPTQGNSDRDLAIHSLIEGDATVTMIAYALDGRMDIQKLPVSIGTLLENFGVIDNDPRKSPALTAAPKAIRLSLLFPYASGADFVQALLRKGGWTQVSQAFTDLPESTEQVLHPEKYLARERPVAIARPDLAALLGPGWQRLTDDVQGEFGYRLILGEFLDEKQARRAAQGWGGDRSTLYEHRPTGQLCLVQVTRWDNPASSQAFFEAYVARTARRFPERRFEHAPAERSASDVVTGEGVHIERRGVDVFILEGLPPTADLPAILKHLAGTLPGTSGKPL</sequence>
<dbReference type="STRING" id="981222.Cabther_A1979"/>
<evidence type="ECO:0008006" key="3">
    <source>
        <dbReference type="Google" id="ProtNLM"/>
    </source>
</evidence>
<dbReference type="EMBL" id="CP002514">
    <property type="protein sequence ID" value="AEP12724.1"/>
    <property type="molecule type" value="Genomic_DNA"/>
</dbReference>